<accession>A0A839GQE3</accession>
<evidence type="ECO:0000313" key="2">
    <source>
        <dbReference type="Proteomes" id="UP000563094"/>
    </source>
</evidence>
<dbReference type="AlphaFoldDB" id="A0A839GQE3"/>
<keyword evidence="2" id="KW-1185">Reference proteome</keyword>
<proteinExistence type="predicted"/>
<organism evidence="1 2">
    <name type="scientific">Rufibacter quisquiliarum</name>
    <dbReference type="NCBI Taxonomy" id="1549639"/>
    <lineage>
        <taxon>Bacteria</taxon>
        <taxon>Pseudomonadati</taxon>
        <taxon>Bacteroidota</taxon>
        <taxon>Cytophagia</taxon>
        <taxon>Cytophagales</taxon>
        <taxon>Hymenobacteraceae</taxon>
        <taxon>Rufibacter</taxon>
    </lineage>
</organism>
<protein>
    <submittedName>
        <fullName evidence="1">Uncharacterized protein</fullName>
    </submittedName>
</protein>
<dbReference type="EMBL" id="JACJIQ010000006">
    <property type="protein sequence ID" value="MBA9077117.1"/>
    <property type="molecule type" value="Genomic_DNA"/>
</dbReference>
<name>A0A839GQE3_9BACT</name>
<sequence>MTIRQVEEIIYWGIERIKSFWGQMDFTFLKC</sequence>
<gene>
    <name evidence="1" type="ORF">FHS90_001828</name>
</gene>
<evidence type="ECO:0000313" key="1">
    <source>
        <dbReference type="EMBL" id="MBA9077117.1"/>
    </source>
</evidence>
<reference evidence="1 2" key="1">
    <citation type="submission" date="2020-08" db="EMBL/GenBank/DDBJ databases">
        <title>Genomic Encyclopedia of Type Strains, Phase IV (KMG-IV): sequencing the most valuable type-strain genomes for metagenomic binning, comparative biology and taxonomic classification.</title>
        <authorList>
            <person name="Goeker M."/>
        </authorList>
    </citation>
    <scope>NUCLEOTIDE SEQUENCE [LARGE SCALE GENOMIC DNA]</scope>
    <source>
        <strain evidence="1 2">DSM 29854</strain>
    </source>
</reference>
<comment type="caution">
    <text evidence="1">The sequence shown here is derived from an EMBL/GenBank/DDBJ whole genome shotgun (WGS) entry which is preliminary data.</text>
</comment>
<dbReference type="Proteomes" id="UP000563094">
    <property type="component" value="Unassembled WGS sequence"/>
</dbReference>